<feature type="transmembrane region" description="Helical" evidence="5">
    <location>
        <begin position="231"/>
        <end position="250"/>
    </location>
</feature>
<keyword evidence="2 5" id="KW-0812">Transmembrane</keyword>
<evidence type="ECO:0000313" key="6">
    <source>
        <dbReference type="EMBL" id="KMK16412.1"/>
    </source>
</evidence>
<evidence type="ECO:0000256" key="1">
    <source>
        <dbReference type="ARBA" id="ARBA00004141"/>
    </source>
</evidence>
<dbReference type="AlphaFoldDB" id="A0A0J5Q2V1"/>
<dbReference type="Pfam" id="PF13520">
    <property type="entry name" value="AA_permease_2"/>
    <property type="match status" value="1"/>
</dbReference>
<keyword evidence="3 5" id="KW-1133">Transmembrane helix</keyword>
<evidence type="ECO:0000256" key="2">
    <source>
        <dbReference type="ARBA" id="ARBA00022692"/>
    </source>
</evidence>
<evidence type="ECO:0000256" key="3">
    <source>
        <dbReference type="ARBA" id="ARBA00022989"/>
    </source>
</evidence>
<reference evidence="6 7" key="1">
    <citation type="submission" date="2015-05" db="EMBL/GenBank/DDBJ databases">
        <title>Genome sequences of Pluralibacter gergoviae.</title>
        <authorList>
            <person name="Greninger A.L."/>
            <person name="Miller S."/>
        </authorList>
    </citation>
    <scope>NUCLEOTIDE SEQUENCE [LARGE SCALE GENOMIC DNA]</scope>
    <source>
        <strain evidence="6 7">JS81F13</strain>
    </source>
</reference>
<dbReference type="PANTHER" id="PTHR11785">
    <property type="entry name" value="AMINO ACID TRANSPORTER"/>
    <property type="match status" value="1"/>
</dbReference>
<comment type="caution">
    <text evidence="6">The sequence shown here is derived from an EMBL/GenBank/DDBJ whole genome shotgun (WGS) entry which is preliminary data.</text>
</comment>
<dbReference type="GO" id="GO:0015179">
    <property type="term" value="F:L-amino acid transmembrane transporter activity"/>
    <property type="evidence" value="ECO:0007669"/>
    <property type="project" value="TreeGrafter"/>
</dbReference>
<feature type="transmembrane region" description="Helical" evidence="5">
    <location>
        <begin position="360"/>
        <end position="377"/>
    </location>
</feature>
<feature type="transmembrane region" description="Helical" evidence="5">
    <location>
        <begin position="329"/>
        <end position="348"/>
    </location>
</feature>
<feature type="transmembrane region" description="Helical" evidence="5">
    <location>
        <begin position="389"/>
        <end position="411"/>
    </location>
</feature>
<sequence>MAKDKLERNVSCFNAWAMIVGTIIGTGIFFKPQAVFDATGSASFGLLAWVIGCFMGLCGGLVFAEIGALIPETGGMMTYLEKIYSRVFGYMIAWSQMVAFYPIRIAAAAVVFGTTACALLGLDPQMNIPLACGLVVLMTLINYFGNSAASLFQNTATVLKFIPIILIIVYGLFINDAPLKIQFEPILSESHPFWQGLAISVMATLYATDGWCNASVIAGEMRNPGRDLPKAIIFGILTVTAVYLIINIAYLKVMTPAQLGASATPGGDVATLLFGNFGGKLIAAGIVVSIMGSMTGFTRAAWRIPYALAIRNLLPCSAWFARLSSKTGMPVNSGIYILIASVSSILFFKKFNTLTDIGSLVIWVFYSLTFVGLFILRKKWADRPRPFRVPLYPITPIVGIISGLFVIISTIIYQPIIALYALILMGLGVPVYLYKRNAAPLADESDTDTVKVVKDNQ</sequence>
<dbReference type="InterPro" id="IPR002293">
    <property type="entry name" value="AA/rel_permease1"/>
</dbReference>
<evidence type="ECO:0000313" key="7">
    <source>
        <dbReference type="Proteomes" id="UP000036196"/>
    </source>
</evidence>
<feature type="transmembrane region" description="Helical" evidence="5">
    <location>
        <begin position="91"/>
        <end position="122"/>
    </location>
</feature>
<keyword evidence="7" id="KW-1185">Reference proteome</keyword>
<gene>
    <name evidence="6" type="ORF">ABW06_00230</name>
</gene>
<dbReference type="EMBL" id="LDZF01000001">
    <property type="protein sequence ID" value="KMK16412.1"/>
    <property type="molecule type" value="Genomic_DNA"/>
</dbReference>
<dbReference type="GO" id="GO:0016020">
    <property type="term" value="C:membrane"/>
    <property type="evidence" value="ECO:0007669"/>
    <property type="project" value="UniProtKB-SubCell"/>
</dbReference>
<feature type="transmembrane region" description="Helical" evidence="5">
    <location>
        <begin position="128"/>
        <end position="145"/>
    </location>
</feature>
<feature type="transmembrane region" description="Helical" evidence="5">
    <location>
        <begin position="42"/>
        <end position="70"/>
    </location>
</feature>
<evidence type="ECO:0000256" key="4">
    <source>
        <dbReference type="ARBA" id="ARBA00023136"/>
    </source>
</evidence>
<dbReference type="PANTHER" id="PTHR11785:SF512">
    <property type="entry name" value="SOBREMESA, ISOFORM B"/>
    <property type="match status" value="1"/>
</dbReference>
<name>A0A0J5Q2V1_PLUGE</name>
<dbReference type="PIRSF" id="PIRSF006060">
    <property type="entry name" value="AA_transporter"/>
    <property type="match status" value="1"/>
</dbReference>
<dbReference type="RefSeq" id="WP_048277817.1">
    <property type="nucleotide sequence ID" value="NZ_LDZF01000001.1"/>
</dbReference>
<evidence type="ECO:0000256" key="5">
    <source>
        <dbReference type="SAM" id="Phobius"/>
    </source>
</evidence>
<dbReference type="Gene3D" id="1.20.1740.10">
    <property type="entry name" value="Amino acid/polyamine transporter I"/>
    <property type="match status" value="1"/>
</dbReference>
<proteinExistence type="predicted"/>
<dbReference type="Proteomes" id="UP000036196">
    <property type="component" value="Unassembled WGS sequence"/>
</dbReference>
<comment type="subcellular location">
    <subcellularLocation>
        <location evidence="1">Membrane</location>
        <topology evidence="1">Multi-pass membrane protein</topology>
    </subcellularLocation>
</comment>
<dbReference type="InterPro" id="IPR050598">
    <property type="entry name" value="AminoAcid_Transporter"/>
</dbReference>
<dbReference type="PATRIC" id="fig|61647.15.peg.51"/>
<feature type="transmembrane region" description="Helical" evidence="5">
    <location>
        <begin position="12"/>
        <end position="30"/>
    </location>
</feature>
<keyword evidence="4 5" id="KW-0472">Membrane</keyword>
<organism evidence="6 7">
    <name type="scientific">Pluralibacter gergoviae</name>
    <name type="common">Enterobacter gergoviae</name>
    <dbReference type="NCBI Taxonomy" id="61647"/>
    <lineage>
        <taxon>Bacteria</taxon>
        <taxon>Pseudomonadati</taxon>
        <taxon>Pseudomonadota</taxon>
        <taxon>Gammaproteobacteria</taxon>
        <taxon>Enterobacterales</taxon>
        <taxon>Enterobacteriaceae</taxon>
        <taxon>Pluralibacter</taxon>
    </lineage>
</organism>
<feature type="transmembrane region" description="Helical" evidence="5">
    <location>
        <begin position="417"/>
        <end position="434"/>
    </location>
</feature>
<protein>
    <submittedName>
        <fullName evidence="6">Amino acid permease</fullName>
    </submittedName>
</protein>
<feature type="transmembrane region" description="Helical" evidence="5">
    <location>
        <begin position="157"/>
        <end position="174"/>
    </location>
</feature>
<feature type="transmembrane region" description="Helical" evidence="5">
    <location>
        <begin position="194"/>
        <end position="219"/>
    </location>
</feature>
<accession>A0A0J5Q2V1</accession>